<feature type="transmembrane region" description="Helical" evidence="8">
    <location>
        <begin position="236"/>
        <end position="254"/>
    </location>
</feature>
<dbReference type="PANTHER" id="PTHR42718:SF47">
    <property type="entry name" value="METHYL VIOLOGEN RESISTANCE PROTEIN SMVA"/>
    <property type="match status" value="1"/>
</dbReference>
<evidence type="ECO:0000256" key="4">
    <source>
        <dbReference type="ARBA" id="ARBA00022692"/>
    </source>
</evidence>
<dbReference type="InterPro" id="IPR020846">
    <property type="entry name" value="MFS_dom"/>
</dbReference>
<feature type="compositionally biased region" description="Polar residues" evidence="7">
    <location>
        <begin position="503"/>
        <end position="515"/>
    </location>
</feature>
<feature type="transmembrane region" description="Helical" evidence="8">
    <location>
        <begin position="61"/>
        <end position="78"/>
    </location>
</feature>
<gene>
    <name evidence="10" type="ORF">GCM10009838_73040</name>
</gene>
<evidence type="ECO:0000313" key="11">
    <source>
        <dbReference type="Proteomes" id="UP001499854"/>
    </source>
</evidence>
<reference evidence="10 11" key="1">
    <citation type="journal article" date="2019" name="Int. J. Syst. Evol. Microbiol.">
        <title>The Global Catalogue of Microorganisms (GCM) 10K type strain sequencing project: providing services to taxonomists for standard genome sequencing and annotation.</title>
        <authorList>
            <consortium name="The Broad Institute Genomics Platform"/>
            <consortium name="The Broad Institute Genome Sequencing Center for Infectious Disease"/>
            <person name="Wu L."/>
            <person name="Ma J."/>
        </authorList>
    </citation>
    <scope>NUCLEOTIDE SEQUENCE [LARGE SCALE GENOMIC DNA]</scope>
    <source>
        <strain evidence="10 11">JCM 16013</strain>
    </source>
</reference>
<dbReference type="Proteomes" id="UP001499854">
    <property type="component" value="Unassembled WGS sequence"/>
</dbReference>
<evidence type="ECO:0000256" key="5">
    <source>
        <dbReference type="ARBA" id="ARBA00022989"/>
    </source>
</evidence>
<feature type="transmembrane region" description="Helical" evidence="8">
    <location>
        <begin position="314"/>
        <end position="333"/>
    </location>
</feature>
<keyword evidence="2" id="KW-0813">Transport</keyword>
<evidence type="ECO:0000256" key="7">
    <source>
        <dbReference type="SAM" id="MobiDB-lite"/>
    </source>
</evidence>
<dbReference type="Gene3D" id="1.20.1250.20">
    <property type="entry name" value="MFS general substrate transporter like domains"/>
    <property type="match status" value="1"/>
</dbReference>
<feature type="transmembrane region" description="Helical" evidence="8">
    <location>
        <begin position="471"/>
        <end position="493"/>
    </location>
</feature>
<feature type="transmembrane region" description="Helical" evidence="8">
    <location>
        <begin position="205"/>
        <end position="224"/>
    </location>
</feature>
<protein>
    <submittedName>
        <fullName evidence="10">MFS transporter</fullName>
    </submittedName>
</protein>
<dbReference type="SUPFAM" id="SSF103473">
    <property type="entry name" value="MFS general substrate transporter"/>
    <property type="match status" value="1"/>
</dbReference>
<dbReference type="InterPro" id="IPR036259">
    <property type="entry name" value="MFS_trans_sf"/>
</dbReference>
<feature type="transmembrane region" description="Helical" evidence="8">
    <location>
        <begin position="21"/>
        <end position="41"/>
    </location>
</feature>
<evidence type="ECO:0000256" key="2">
    <source>
        <dbReference type="ARBA" id="ARBA00022448"/>
    </source>
</evidence>
<dbReference type="PANTHER" id="PTHR42718">
    <property type="entry name" value="MAJOR FACILITATOR SUPERFAMILY MULTIDRUG TRANSPORTER MFSC"/>
    <property type="match status" value="1"/>
</dbReference>
<feature type="transmembrane region" description="Helical" evidence="8">
    <location>
        <begin position="366"/>
        <end position="390"/>
    </location>
</feature>
<proteinExistence type="predicted"/>
<feature type="transmembrane region" description="Helical" evidence="8">
    <location>
        <begin position="110"/>
        <end position="131"/>
    </location>
</feature>
<evidence type="ECO:0000256" key="8">
    <source>
        <dbReference type="SAM" id="Phobius"/>
    </source>
</evidence>
<organism evidence="10 11">
    <name type="scientific">Catenulispora subtropica</name>
    <dbReference type="NCBI Taxonomy" id="450798"/>
    <lineage>
        <taxon>Bacteria</taxon>
        <taxon>Bacillati</taxon>
        <taxon>Actinomycetota</taxon>
        <taxon>Actinomycetes</taxon>
        <taxon>Catenulisporales</taxon>
        <taxon>Catenulisporaceae</taxon>
        <taxon>Catenulispora</taxon>
    </lineage>
</organism>
<feature type="transmembrane region" description="Helical" evidence="8">
    <location>
        <begin position="169"/>
        <end position="193"/>
    </location>
</feature>
<dbReference type="PROSITE" id="PS50850">
    <property type="entry name" value="MFS"/>
    <property type="match status" value="1"/>
</dbReference>
<name>A0ABN2T2A0_9ACTN</name>
<feature type="transmembrane region" description="Helical" evidence="8">
    <location>
        <begin position="340"/>
        <end position="360"/>
    </location>
</feature>
<dbReference type="Pfam" id="PF07690">
    <property type="entry name" value="MFS_1"/>
    <property type="match status" value="1"/>
</dbReference>
<feature type="transmembrane region" description="Helical" evidence="8">
    <location>
        <begin position="85"/>
        <end position="104"/>
    </location>
</feature>
<dbReference type="Gene3D" id="1.20.1720.10">
    <property type="entry name" value="Multidrug resistance protein D"/>
    <property type="match status" value="1"/>
</dbReference>
<evidence type="ECO:0000256" key="1">
    <source>
        <dbReference type="ARBA" id="ARBA00004651"/>
    </source>
</evidence>
<dbReference type="EMBL" id="BAAAQM010000059">
    <property type="protein sequence ID" value="GAA1997190.1"/>
    <property type="molecule type" value="Genomic_DNA"/>
</dbReference>
<evidence type="ECO:0000259" key="9">
    <source>
        <dbReference type="PROSITE" id="PS50850"/>
    </source>
</evidence>
<feature type="transmembrane region" description="Helical" evidence="8">
    <location>
        <begin position="411"/>
        <end position="429"/>
    </location>
</feature>
<keyword evidence="11" id="KW-1185">Reference proteome</keyword>
<evidence type="ECO:0000313" key="10">
    <source>
        <dbReference type="EMBL" id="GAA1997190.1"/>
    </source>
</evidence>
<dbReference type="CDD" id="cd17321">
    <property type="entry name" value="MFS_MMR_MDR_like"/>
    <property type="match status" value="1"/>
</dbReference>
<keyword evidence="6 8" id="KW-0472">Membrane</keyword>
<feature type="transmembrane region" description="Helical" evidence="8">
    <location>
        <begin position="275"/>
        <end position="294"/>
    </location>
</feature>
<sequence>MPDLETQAPPRAGRREWIGMAVLALPTLMAALDIGVLYLALPRMSADLHADATEQLWITDLYGFMIAGFLITMGSLGDRIGRRRLLMIGAAGFGLASVLSAFSTSPGMLIAARALLGVAGATLSPSTLALISNMFRDPRQMGLAISLWAGCQFGGAALGPVVGGLMLEHFWWGSVFLLGVPAMVLLMILGPRFLPEYRSPEAPKLDPVSVLLSLAAILPAVYGVKQLVAAGPGTSVALPWAALAFGVLVGVVFVRRQLHLANPLLDLHLFRSRSFSSALVAMLLASGVLAGVSLMTSQYSQSVLGLSPARAGLWQAPAGIGIAAGVLMTPGLVKRAAPALLIRTGLVASLAGLFVLTTLRTDGHPWVMAVGMFLAALGVGPLFALGTGLVMGSAPPAKAGSAASMSETSNILGSTLGLALLGSLGAFVYHHRVDGHTTDAAARQTVAGAVASSKTMAEGPGSQLLRDARDAFSSGVAVVAVTGVAVFVLLIALTSVALRRTGEQAQPAGSGSDHQQAGPDGPDGRDQNTDRASDLSAL</sequence>
<feature type="compositionally biased region" description="Basic and acidic residues" evidence="7">
    <location>
        <begin position="522"/>
        <end position="538"/>
    </location>
</feature>
<feature type="region of interest" description="Disordered" evidence="7">
    <location>
        <begin position="502"/>
        <end position="538"/>
    </location>
</feature>
<feature type="domain" description="Major facilitator superfamily (MFS) profile" evidence="9">
    <location>
        <begin position="19"/>
        <end position="500"/>
    </location>
</feature>
<evidence type="ECO:0000256" key="3">
    <source>
        <dbReference type="ARBA" id="ARBA00022475"/>
    </source>
</evidence>
<keyword evidence="4 8" id="KW-0812">Transmembrane</keyword>
<comment type="caution">
    <text evidence="10">The sequence shown here is derived from an EMBL/GenBank/DDBJ whole genome shotgun (WGS) entry which is preliminary data.</text>
</comment>
<accession>A0ABN2T2A0</accession>
<dbReference type="RefSeq" id="WP_344661754.1">
    <property type="nucleotide sequence ID" value="NZ_BAAAQM010000059.1"/>
</dbReference>
<keyword evidence="5 8" id="KW-1133">Transmembrane helix</keyword>
<keyword evidence="3" id="KW-1003">Cell membrane</keyword>
<feature type="transmembrane region" description="Helical" evidence="8">
    <location>
        <begin position="143"/>
        <end position="163"/>
    </location>
</feature>
<evidence type="ECO:0000256" key="6">
    <source>
        <dbReference type="ARBA" id="ARBA00023136"/>
    </source>
</evidence>
<comment type="subcellular location">
    <subcellularLocation>
        <location evidence="1">Cell membrane</location>
        <topology evidence="1">Multi-pass membrane protein</topology>
    </subcellularLocation>
</comment>
<dbReference type="InterPro" id="IPR011701">
    <property type="entry name" value="MFS"/>
</dbReference>